<dbReference type="InterPro" id="IPR049560">
    <property type="entry name" value="MeTrfase_RsmB-F_NOP2_cat"/>
</dbReference>
<keyword evidence="1 5" id="KW-0489">Methyltransferase</keyword>
<evidence type="ECO:0000256" key="5">
    <source>
        <dbReference type="PROSITE-ProRule" id="PRU01023"/>
    </source>
</evidence>
<dbReference type="PANTHER" id="PTHR22807">
    <property type="entry name" value="NOP2 YEAST -RELATED NOL1/NOP2/FMU SUN DOMAIN-CONTAINING"/>
    <property type="match status" value="1"/>
</dbReference>
<dbReference type="Proteomes" id="UP001211065">
    <property type="component" value="Unassembled WGS sequence"/>
</dbReference>
<evidence type="ECO:0000256" key="3">
    <source>
        <dbReference type="ARBA" id="ARBA00022691"/>
    </source>
</evidence>
<evidence type="ECO:0000256" key="4">
    <source>
        <dbReference type="ARBA" id="ARBA00022884"/>
    </source>
</evidence>
<keyword evidence="4 5" id="KW-0694">RNA-binding</keyword>
<dbReference type="AlphaFoldDB" id="A0AAD5U6U5"/>
<evidence type="ECO:0000313" key="8">
    <source>
        <dbReference type="Proteomes" id="UP001211065"/>
    </source>
</evidence>
<dbReference type="PANTHER" id="PTHR22807:SF30">
    <property type="entry name" value="28S RRNA (CYTOSINE(4447)-C(5))-METHYLTRANSFERASE-RELATED"/>
    <property type="match status" value="1"/>
</dbReference>
<keyword evidence="2 5" id="KW-0808">Transferase</keyword>
<reference evidence="7" key="1">
    <citation type="submission" date="2020-05" db="EMBL/GenBank/DDBJ databases">
        <title>Phylogenomic resolution of chytrid fungi.</title>
        <authorList>
            <person name="Stajich J.E."/>
            <person name="Amses K."/>
            <person name="Simmons R."/>
            <person name="Seto K."/>
            <person name="Myers J."/>
            <person name="Bonds A."/>
            <person name="Quandt C.A."/>
            <person name="Barry K."/>
            <person name="Liu P."/>
            <person name="Grigoriev I."/>
            <person name="Longcore J.E."/>
            <person name="James T.Y."/>
        </authorList>
    </citation>
    <scope>NUCLEOTIDE SEQUENCE</scope>
    <source>
        <strain evidence="7">JEL0476</strain>
    </source>
</reference>
<dbReference type="SUPFAM" id="SSF53335">
    <property type="entry name" value="S-adenosyl-L-methionine-dependent methyltransferases"/>
    <property type="match status" value="1"/>
</dbReference>
<feature type="active site" description="Nucleophile" evidence="5">
    <location>
        <position position="206"/>
    </location>
</feature>
<dbReference type="GO" id="GO:0008173">
    <property type="term" value="F:RNA methyltransferase activity"/>
    <property type="evidence" value="ECO:0007669"/>
    <property type="project" value="InterPro"/>
</dbReference>
<dbReference type="Pfam" id="PF01189">
    <property type="entry name" value="Methyltr_RsmB-F"/>
    <property type="match status" value="1"/>
</dbReference>
<accession>A0AAD5U6U5</accession>
<protein>
    <recommendedName>
        <fullName evidence="6">SAM-dependent MTase RsmB/NOP-type domain-containing protein</fullName>
    </recommendedName>
</protein>
<evidence type="ECO:0000256" key="1">
    <source>
        <dbReference type="ARBA" id="ARBA00022603"/>
    </source>
</evidence>
<keyword evidence="8" id="KW-1185">Reference proteome</keyword>
<comment type="caution">
    <text evidence="5">Lacks conserved residue(s) required for the propagation of feature annotation.</text>
</comment>
<dbReference type="GO" id="GO:0003723">
    <property type="term" value="F:RNA binding"/>
    <property type="evidence" value="ECO:0007669"/>
    <property type="project" value="UniProtKB-UniRule"/>
</dbReference>
<feature type="domain" description="SAM-dependent MTase RsmB/NOP-type" evidence="6">
    <location>
        <begin position="1"/>
        <end position="283"/>
    </location>
</feature>
<sequence length="557" mass="63484">MSISDRKRKKDFDSPNKFSNVASEIPWFPRFDFTLQDASSMLFQKIIPSLQSDPIRNASMPPLKVLDLCAAPGGKSGVLSSLLPINNSILVSNELIENRCKILAETSSKFGFPSSLVTQNKSEDFVKAGLKQYFDIVIVDAPCSGEGLFRREISRDLGHESLKLWSPKLIRQQAKIQQKLIDDAILLVNPGMSGSKNQGVLVYMTCTFEDEENEKLVEYVYKQYGCYSVSPIKIEDLDSNWGVKEVDIDIGDYCDAHSVHPAYYCLPGKIKGEGLFIAAFSIGDKIGPKRTQISTDKVSEKSRKIIPSAIISNLSKISRKEEELVSNFVSLKPNFKNLSKHFFGDISTEIKFDILKSSSHLSKKFTNKILEKKELKLKKFKKNSNHNDEKLFFDKNKFDIGHGNTECNSLLHVIPKSTKSELIELTKKLNVQKFGIHCGEIKSAEFFPSTELALSSFLKKADSKLNGTNNNKIFEICLNYNQSLLFVQGKQFLTKEEFKNLHLKIENDKSWAYCIYKEYCLGWCTIIRDTINKEENYRINIKLEKNYRAKRTLWEIE</sequence>
<dbReference type="PROSITE" id="PS51686">
    <property type="entry name" value="SAM_MT_RSMB_NOP"/>
    <property type="match status" value="1"/>
</dbReference>
<organism evidence="7 8">
    <name type="scientific">Clydaea vesicula</name>
    <dbReference type="NCBI Taxonomy" id="447962"/>
    <lineage>
        <taxon>Eukaryota</taxon>
        <taxon>Fungi</taxon>
        <taxon>Fungi incertae sedis</taxon>
        <taxon>Chytridiomycota</taxon>
        <taxon>Chytridiomycota incertae sedis</taxon>
        <taxon>Chytridiomycetes</taxon>
        <taxon>Lobulomycetales</taxon>
        <taxon>Lobulomycetaceae</taxon>
        <taxon>Clydaea</taxon>
    </lineage>
</organism>
<name>A0AAD5U6U5_9FUNG</name>
<feature type="binding site" evidence="5">
    <location>
        <position position="94"/>
    </location>
    <ligand>
        <name>S-adenosyl-L-methionine</name>
        <dbReference type="ChEBI" id="CHEBI:59789"/>
    </ligand>
</feature>
<keyword evidence="3 5" id="KW-0949">S-adenosyl-L-methionine</keyword>
<evidence type="ECO:0000313" key="7">
    <source>
        <dbReference type="EMBL" id="KAJ3226628.1"/>
    </source>
</evidence>
<dbReference type="InterPro" id="IPR023267">
    <property type="entry name" value="RCMT"/>
</dbReference>
<evidence type="ECO:0000259" key="6">
    <source>
        <dbReference type="PROSITE" id="PS51686"/>
    </source>
</evidence>
<dbReference type="InterPro" id="IPR001678">
    <property type="entry name" value="MeTrfase_RsmB-F_NOP2_dom"/>
</dbReference>
<gene>
    <name evidence="7" type="ORF">HK099_004509</name>
</gene>
<dbReference type="GO" id="GO:0001510">
    <property type="term" value="P:RNA methylation"/>
    <property type="evidence" value="ECO:0007669"/>
    <property type="project" value="InterPro"/>
</dbReference>
<feature type="binding site" evidence="5">
    <location>
        <position position="140"/>
    </location>
    <ligand>
        <name>S-adenosyl-L-methionine</name>
        <dbReference type="ChEBI" id="CHEBI:59789"/>
    </ligand>
</feature>
<dbReference type="EMBL" id="JADGJW010000032">
    <property type="protein sequence ID" value="KAJ3226628.1"/>
    <property type="molecule type" value="Genomic_DNA"/>
</dbReference>
<proteinExistence type="inferred from homology"/>
<dbReference type="InterPro" id="IPR029063">
    <property type="entry name" value="SAM-dependent_MTases_sf"/>
</dbReference>
<dbReference type="PRINTS" id="PR02008">
    <property type="entry name" value="RCMTFAMILY"/>
</dbReference>
<feature type="binding site" evidence="5">
    <location>
        <begin position="69"/>
        <end position="75"/>
    </location>
    <ligand>
        <name>S-adenosyl-L-methionine</name>
        <dbReference type="ChEBI" id="CHEBI:59789"/>
    </ligand>
</feature>
<evidence type="ECO:0000256" key="2">
    <source>
        <dbReference type="ARBA" id="ARBA00022679"/>
    </source>
</evidence>
<comment type="similarity">
    <text evidence="5">Belongs to the class I-like SAM-binding methyltransferase superfamily. RsmB/NOP family.</text>
</comment>
<comment type="caution">
    <text evidence="7">The sequence shown here is derived from an EMBL/GenBank/DDBJ whole genome shotgun (WGS) entry which is preliminary data.</text>
</comment>
<dbReference type="Gene3D" id="3.40.50.150">
    <property type="entry name" value="Vaccinia Virus protein VP39"/>
    <property type="match status" value="1"/>
</dbReference>